<dbReference type="CDD" id="cd01095">
    <property type="entry name" value="Nitrilotriacetate_monoxgenase"/>
    <property type="match status" value="1"/>
</dbReference>
<protein>
    <submittedName>
        <fullName evidence="9">Dimethyl-sulfide monooxygenase</fullName>
        <ecNumber evidence="9">1.14.13.131</ecNumber>
    </submittedName>
</protein>
<dbReference type="SUPFAM" id="SSF51679">
    <property type="entry name" value="Bacterial luciferase-like"/>
    <property type="match status" value="1"/>
</dbReference>
<keyword evidence="2 6" id="KW-0288">FMN</keyword>
<evidence type="ECO:0000256" key="7">
    <source>
        <dbReference type="SAM" id="MobiDB-lite"/>
    </source>
</evidence>
<dbReference type="PANTHER" id="PTHR30011:SF16">
    <property type="entry name" value="C2H2 FINGER DOMAIN TRANSCRIPTION FACTOR (EUROFUNG)-RELATED"/>
    <property type="match status" value="1"/>
</dbReference>
<keyword evidence="10" id="KW-1185">Reference proteome</keyword>
<dbReference type="EC" id="1.14.13.131" evidence="9"/>
<dbReference type="RefSeq" id="WP_232789760.1">
    <property type="nucleotide sequence ID" value="NZ_LOHS01000100.1"/>
</dbReference>
<dbReference type="InterPro" id="IPR016215">
    <property type="entry name" value="NTA_MOA"/>
</dbReference>
<dbReference type="InterPro" id="IPR036661">
    <property type="entry name" value="Luciferase-like_sf"/>
</dbReference>
<dbReference type="NCBIfam" id="TIGR03860">
    <property type="entry name" value="FMN_nitrolo"/>
    <property type="match status" value="1"/>
</dbReference>
<feature type="binding site" evidence="6">
    <location>
        <position position="161"/>
    </location>
    <ligand>
        <name>FMN</name>
        <dbReference type="ChEBI" id="CHEBI:58210"/>
    </ligand>
</feature>
<feature type="compositionally biased region" description="Polar residues" evidence="7">
    <location>
        <begin position="449"/>
        <end position="467"/>
    </location>
</feature>
<dbReference type="InterPro" id="IPR051260">
    <property type="entry name" value="Diverse_substr_monoxygenases"/>
</dbReference>
<feature type="binding site" evidence="6">
    <location>
        <position position="65"/>
    </location>
    <ligand>
        <name>FMN</name>
        <dbReference type="ChEBI" id="CHEBI:58210"/>
    </ligand>
</feature>
<dbReference type="Gene3D" id="3.20.20.30">
    <property type="entry name" value="Luciferase-like domain"/>
    <property type="match status" value="1"/>
</dbReference>
<name>A0A177HLR0_9ACTN</name>
<evidence type="ECO:0000256" key="2">
    <source>
        <dbReference type="ARBA" id="ARBA00022643"/>
    </source>
</evidence>
<dbReference type="Proteomes" id="UP000077381">
    <property type="component" value="Unassembled WGS sequence"/>
</dbReference>
<evidence type="ECO:0000256" key="1">
    <source>
        <dbReference type="ARBA" id="ARBA00022630"/>
    </source>
</evidence>
<organism evidence="9 10">
    <name type="scientific">Streptomyces jeddahensis</name>
    <dbReference type="NCBI Taxonomy" id="1716141"/>
    <lineage>
        <taxon>Bacteria</taxon>
        <taxon>Bacillati</taxon>
        <taxon>Actinomycetota</taxon>
        <taxon>Actinomycetes</taxon>
        <taxon>Kitasatosporales</taxon>
        <taxon>Streptomycetaceae</taxon>
        <taxon>Streptomyces</taxon>
    </lineage>
</organism>
<evidence type="ECO:0000259" key="8">
    <source>
        <dbReference type="Pfam" id="PF00296"/>
    </source>
</evidence>
<dbReference type="STRING" id="1716141.STSP_47910"/>
<feature type="region of interest" description="Disordered" evidence="7">
    <location>
        <begin position="429"/>
        <end position="473"/>
    </location>
</feature>
<dbReference type="GO" id="GO:0018633">
    <property type="term" value="F:dimethyl sulfide monooxygenase activity"/>
    <property type="evidence" value="ECO:0007669"/>
    <property type="project" value="UniProtKB-EC"/>
</dbReference>
<evidence type="ECO:0000256" key="6">
    <source>
        <dbReference type="PIRSR" id="PIRSR000337-1"/>
    </source>
</evidence>
<keyword evidence="3 9" id="KW-0560">Oxidoreductase</keyword>
<evidence type="ECO:0000256" key="3">
    <source>
        <dbReference type="ARBA" id="ARBA00023002"/>
    </source>
</evidence>
<proteinExistence type="inferred from homology"/>
<feature type="domain" description="Luciferase-like" evidence="8">
    <location>
        <begin position="35"/>
        <end position="392"/>
    </location>
</feature>
<evidence type="ECO:0000313" key="9">
    <source>
        <dbReference type="EMBL" id="OAH11911.1"/>
    </source>
</evidence>
<feature type="binding site" evidence="6">
    <location>
        <position position="237"/>
    </location>
    <ligand>
        <name>FMN</name>
        <dbReference type="ChEBI" id="CHEBI:58210"/>
    </ligand>
</feature>
<keyword evidence="1 6" id="KW-0285">Flavoprotein</keyword>
<dbReference type="EMBL" id="LOHS01000100">
    <property type="protein sequence ID" value="OAH11911.1"/>
    <property type="molecule type" value="Genomic_DNA"/>
</dbReference>
<comment type="caution">
    <text evidence="9">The sequence shown here is derived from an EMBL/GenBank/DDBJ whole genome shotgun (WGS) entry which is preliminary data.</text>
</comment>
<dbReference type="AlphaFoldDB" id="A0A177HLR0"/>
<reference evidence="9 10" key="1">
    <citation type="submission" date="2015-12" db="EMBL/GenBank/DDBJ databases">
        <title>Genome sequence of Streptomyces sp. G25.</title>
        <authorList>
            <person name="Poehlein A."/>
            <person name="Roettig A."/>
            <person name="Hiessl S."/>
            <person name="Hauschild P."/>
            <person name="Schauer J."/>
            <person name="Madkour M.H."/>
            <person name="Al-Ansari A.M."/>
            <person name="Almakishah N.H."/>
            <person name="Steinbuechel A."/>
            <person name="Daniel R."/>
        </authorList>
    </citation>
    <scope>NUCLEOTIDE SEQUENCE [LARGE SCALE GENOMIC DNA]</scope>
    <source>
        <strain evidence="10">G25(2015)</strain>
    </source>
</reference>
<sequence length="523" mass="56893">MTSLPDHSPRRIHLNAFDMACVGHQSPGLWRHPDDQAHRYTDLAYWTDLARLLERGGFDSLFIADVLGVYDVYQGSRDAAVRQGAQIPLSDPLPAVSAMAAVTERLGFGITVSLTYEQPYKLARTLTTLDHLTKGRIAWNVVTSYLESAARNLGLGEQVAHDDRYEVAEEFLEVCYKLWEYSWDDDAVVRDRERGVYTDPARIRDIAHKGRYFTVPGVFLSEPSRQRTPVIFQAGASPRGRAFAARHGEGVFINAVNPRATRRIVDDIRAKAAAEGRDPYSVKIFILLTAITAPTDEEAQAKYADLISYASYEGALALYGGWSGLDLSGLAPDQPLEYTDTDAVRSALAIFSTADPSRRWTPDQVARYLGIGGIGPVVVGSAATVADELEGWVEEADIDGFNLAYATTPGTFTDFVDLVVPELRTRGRVPDAHTGTTLRDASTGRATPGSATTTRPLAIANSPSVNGTRPAHSTCEPSVPLPLDSLFWEHSGSVIDVAAHGRRSMAVLISCHCCGSSRAPARS</sequence>
<dbReference type="PIRSF" id="PIRSF000337">
    <property type="entry name" value="NTA_MOA"/>
    <property type="match status" value="1"/>
</dbReference>
<feature type="binding site" evidence="6">
    <location>
        <position position="165"/>
    </location>
    <ligand>
        <name>FMN</name>
        <dbReference type="ChEBI" id="CHEBI:58210"/>
    </ligand>
</feature>
<dbReference type="PANTHER" id="PTHR30011">
    <property type="entry name" value="ALKANESULFONATE MONOOXYGENASE-RELATED"/>
    <property type="match status" value="1"/>
</dbReference>
<dbReference type="InterPro" id="IPR011251">
    <property type="entry name" value="Luciferase-like_dom"/>
</dbReference>
<dbReference type="PATRIC" id="fig|1716141.3.peg.5035"/>
<accession>A0A177HLR0</accession>
<dbReference type="Pfam" id="PF00296">
    <property type="entry name" value="Bac_luciferase"/>
    <property type="match status" value="1"/>
</dbReference>
<evidence type="ECO:0000256" key="5">
    <source>
        <dbReference type="ARBA" id="ARBA00033748"/>
    </source>
</evidence>
<feature type="binding site" evidence="6">
    <location>
        <position position="111"/>
    </location>
    <ligand>
        <name>FMN</name>
        <dbReference type="ChEBI" id="CHEBI:58210"/>
    </ligand>
</feature>
<evidence type="ECO:0000313" key="10">
    <source>
        <dbReference type="Proteomes" id="UP000077381"/>
    </source>
</evidence>
<gene>
    <name evidence="9" type="primary">dmoA</name>
    <name evidence="9" type="ORF">STSP_47910</name>
</gene>
<keyword evidence="4 9" id="KW-0503">Monooxygenase</keyword>
<comment type="similarity">
    <text evidence="5">Belongs to the NtaA/SnaA/DszA monooxygenase family.</text>
</comment>
<evidence type="ECO:0000256" key="4">
    <source>
        <dbReference type="ARBA" id="ARBA00023033"/>
    </source>
</evidence>